<protein>
    <submittedName>
        <fullName evidence="2">Uncharacterized protein</fullName>
    </submittedName>
</protein>
<feature type="transmembrane region" description="Helical" evidence="1">
    <location>
        <begin position="68"/>
        <end position="88"/>
    </location>
</feature>
<reference evidence="4 5" key="1">
    <citation type="submission" date="2015-03" db="EMBL/GenBank/DDBJ databases">
        <authorList>
            <consortium name="Pathogen Informatics"/>
        </authorList>
    </citation>
    <scope>NUCLEOTIDE SEQUENCE [LARGE SCALE GENOMIC DNA]</scope>
    <source>
        <strain evidence="3 5">Bir 187</strain>
        <strain evidence="2 4">C09601061</strain>
    </source>
</reference>
<evidence type="ECO:0000313" key="5">
    <source>
        <dbReference type="Proteomes" id="UP000049023"/>
    </source>
</evidence>
<accession>A0A655CDD3</accession>
<evidence type="ECO:0000313" key="3">
    <source>
        <dbReference type="EMBL" id="CKS30918.1"/>
    </source>
</evidence>
<dbReference type="Proteomes" id="UP000046680">
    <property type="component" value="Unassembled WGS sequence"/>
</dbReference>
<organism evidence="2 4">
    <name type="scientific">Mycobacterium tuberculosis</name>
    <dbReference type="NCBI Taxonomy" id="1773"/>
    <lineage>
        <taxon>Bacteria</taxon>
        <taxon>Bacillati</taxon>
        <taxon>Actinomycetota</taxon>
        <taxon>Actinomycetes</taxon>
        <taxon>Mycobacteriales</taxon>
        <taxon>Mycobacteriaceae</taxon>
        <taxon>Mycobacterium</taxon>
        <taxon>Mycobacterium tuberculosis complex</taxon>
    </lineage>
</organism>
<sequence>MVPAHHVDAVAFVAQDLAWVVRAAVQRHNGVFESSVGATIGSGDTSHGHPLMLLMGNARPPTVGPQGAPWSAVGLLSLCLVLGLTHAARQRRLPVMVAGGVDSAPAQRLGSTGSPA</sequence>
<keyword evidence="1" id="KW-1133">Transmembrane helix</keyword>
<dbReference type="EMBL" id="CGCX01000246">
    <property type="protein sequence ID" value="CFR70762.1"/>
    <property type="molecule type" value="Genomic_DNA"/>
</dbReference>
<proteinExistence type="predicted"/>
<keyword evidence="1" id="KW-0472">Membrane</keyword>
<dbReference type="Proteomes" id="UP000049023">
    <property type="component" value="Unassembled WGS sequence"/>
</dbReference>
<name>A0A655CDD3_MYCTX</name>
<evidence type="ECO:0000313" key="2">
    <source>
        <dbReference type="EMBL" id="CFR70762.1"/>
    </source>
</evidence>
<keyword evidence="1" id="KW-0812">Transmembrane</keyword>
<evidence type="ECO:0000256" key="1">
    <source>
        <dbReference type="SAM" id="Phobius"/>
    </source>
</evidence>
<evidence type="ECO:0000313" key="4">
    <source>
        <dbReference type="Proteomes" id="UP000046680"/>
    </source>
</evidence>
<dbReference type="AlphaFoldDB" id="A0A655CDD3"/>
<gene>
    <name evidence="2" type="ORF">ERS007657_00929</name>
    <name evidence="3" type="ORF">ERS027661_02891</name>
</gene>
<dbReference type="EMBL" id="CNFU01000676">
    <property type="protein sequence ID" value="CKS30918.1"/>
    <property type="molecule type" value="Genomic_DNA"/>
</dbReference>